<keyword evidence="2" id="KW-0017">Alkaloid metabolism</keyword>
<reference evidence="4" key="1">
    <citation type="submission" date="2022-12" db="EMBL/GenBank/DDBJ databases">
        <title>Draft genome assemblies for two species of Escallonia (Escalloniales).</title>
        <authorList>
            <person name="Chanderbali A."/>
            <person name="Dervinis C."/>
            <person name="Anghel I."/>
            <person name="Soltis D."/>
            <person name="Soltis P."/>
            <person name="Zapata F."/>
        </authorList>
    </citation>
    <scope>NUCLEOTIDE SEQUENCE</scope>
    <source>
        <strain evidence="4">UCBG92.1500</strain>
        <tissue evidence="4">Leaf</tissue>
    </source>
</reference>
<dbReference type="PANTHER" id="PTHR31213">
    <property type="entry name" value="OS08G0374000 PROTEIN-RELATED"/>
    <property type="match status" value="1"/>
</dbReference>
<dbReference type="InterPro" id="IPR000916">
    <property type="entry name" value="Bet_v_I/MLP"/>
</dbReference>
<name>A0AA88U7A3_9ASTE</name>
<sequence>MIETLSDELEVNVPAHEAWALYGTLQFTYICVPDLFDSVEVLEGDGGAGTILKPVTKPGSLLPAYEDKIAKVDNENMVKEIHTHKGGYLDLGFNYYGVCFQVIKKTESSCITKVTLTYDVKEEFISSTSQVSIEEFSALLKYCNNYLINNHKK</sequence>
<evidence type="ECO:0000259" key="3">
    <source>
        <dbReference type="Pfam" id="PF00407"/>
    </source>
</evidence>
<dbReference type="Proteomes" id="UP001187471">
    <property type="component" value="Unassembled WGS sequence"/>
</dbReference>
<evidence type="ECO:0000256" key="1">
    <source>
        <dbReference type="ARBA" id="ARBA00009744"/>
    </source>
</evidence>
<gene>
    <name evidence="4" type="ORF">RJ640_001337</name>
</gene>
<accession>A0AA88U7A3</accession>
<feature type="domain" description="Bet v I/Major latex protein" evidence="3">
    <location>
        <begin position="3"/>
        <end position="149"/>
    </location>
</feature>
<dbReference type="GO" id="GO:0004864">
    <property type="term" value="F:protein phosphatase inhibitor activity"/>
    <property type="evidence" value="ECO:0007669"/>
    <property type="project" value="TreeGrafter"/>
</dbReference>
<dbReference type="SUPFAM" id="SSF55961">
    <property type="entry name" value="Bet v1-like"/>
    <property type="match status" value="1"/>
</dbReference>
<dbReference type="GO" id="GO:0005737">
    <property type="term" value="C:cytoplasm"/>
    <property type="evidence" value="ECO:0007669"/>
    <property type="project" value="TreeGrafter"/>
</dbReference>
<comment type="caution">
    <text evidence="4">The sequence shown here is derived from an EMBL/GenBank/DDBJ whole genome shotgun (WGS) entry which is preliminary data.</text>
</comment>
<dbReference type="GO" id="GO:0038023">
    <property type="term" value="F:signaling receptor activity"/>
    <property type="evidence" value="ECO:0007669"/>
    <property type="project" value="TreeGrafter"/>
</dbReference>
<comment type="similarity">
    <text evidence="1">Belongs to the BetVI family.</text>
</comment>
<keyword evidence="5" id="KW-1185">Reference proteome</keyword>
<dbReference type="PANTHER" id="PTHR31213:SF19">
    <property type="entry name" value="BET V I_MAJOR LATEX PROTEIN DOMAIN-CONTAINING PROTEIN"/>
    <property type="match status" value="1"/>
</dbReference>
<dbReference type="AlphaFoldDB" id="A0AA88U7A3"/>
<evidence type="ECO:0000313" key="4">
    <source>
        <dbReference type="EMBL" id="KAK2971311.1"/>
    </source>
</evidence>
<dbReference type="GO" id="GO:0006952">
    <property type="term" value="P:defense response"/>
    <property type="evidence" value="ECO:0007669"/>
    <property type="project" value="InterPro"/>
</dbReference>
<evidence type="ECO:0000256" key="2">
    <source>
        <dbReference type="ARBA" id="ARBA00022589"/>
    </source>
</evidence>
<organism evidence="4 5">
    <name type="scientific">Escallonia rubra</name>
    <dbReference type="NCBI Taxonomy" id="112253"/>
    <lineage>
        <taxon>Eukaryota</taxon>
        <taxon>Viridiplantae</taxon>
        <taxon>Streptophyta</taxon>
        <taxon>Embryophyta</taxon>
        <taxon>Tracheophyta</taxon>
        <taxon>Spermatophyta</taxon>
        <taxon>Magnoliopsida</taxon>
        <taxon>eudicotyledons</taxon>
        <taxon>Gunneridae</taxon>
        <taxon>Pentapetalae</taxon>
        <taxon>asterids</taxon>
        <taxon>campanulids</taxon>
        <taxon>Escalloniales</taxon>
        <taxon>Escalloniaceae</taxon>
        <taxon>Escallonia</taxon>
    </lineage>
</organism>
<dbReference type="InterPro" id="IPR050279">
    <property type="entry name" value="Plant_def-hormone_signal"/>
</dbReference>
<dbReference type="GO" id="GO:0010427">
    <property type="term" value="F:abscisic acid binding"/>
    <property type="evidence" value="ECO:0007669"/>
    <property type="project" value="TreeGrafter"/>
</dbReference>
<dbReference type="GO" id="GO:0009738">
    <property type="term" value="P:abscisic acid-activated signaling pathway"/>
    <property type="evidence" value="ECO:0007669"/>
    <property type="project" value="TreeGrafter"/>
</dbReference>
<dbReference type="InterPro" id="IPR023393">
    <property type="entry name" value="START-like_dom_sf"/>
</dbReference>
<dbReference type="GO" id="GO:0009820">
    <property type="term" value="P:alkaloid metabolic process"/>
    <property type="evidence" value="ECO:0007669"/>
    <property type="project" value="UniProtKB-KW"/>
</dbReference>
<evidence type="ECO:0000313" key="5">
    <source>
        <dbReference type="Proteomes" id="UP001187471"/>
    </source>
</evidence>
<dbReference type="EMBL" id="JAVXUO010002591">
    <property type="protein sequence ID" value="KAK2971311.1"/>
    <property type="molecule type" value="Genomic_DNA"/>
</dbReference>
<protein>
    <recommendedName>
        <fullName evidence="3">Bet v I/Major latex protein domain-containing protein</fullName>
    </recommendedName>
</protein>
<dbReference type="Pfam" id="PF00407">
    <property type="entry name" value="Bet_v_1"/>
    <property type="match status" value="1"/>
</dbReference>
<dbReference type="GO" id="GO:0005634">
    <property type="term" value="C:nucleus"/>
    <property type="evidence" value="ECO:0007669"/>
    <property type="project" value="TreeGrafter"/>
</dbReference>
<proteinExistence type="inferred from homology"/>
<dbReference type="Gene3D" id="3.30.530.20">
    <property type="match status" value="1"/>
</dbReference>